<comment type="function">
    <text evidence="11">Catalyzes the cyclization of GTP to (8S)-3',8-cyclo-7,8-dihydroguanosine 5'-triphosphate.</text>
</comment>
<dbReference type="Pfam" id="PF04055">
    <property type="entry name" value="Radical_SAM"/>
    <property type="match status" value="1"/>
</dbReference>
<evidence type="ECO:0000256" key="3">
    <source>
        <dbReference type="ARBA" id="ARBA00022723"/>
    </source>
</evidence>
<feature type="binding site" evidence="11">
    <location>
        <position position="27"/>
    </location>
    <ligand>
        <name>[4Fe-4S] cluster</name>
        <dbReference type="ChEBI" id="CHEBI:49883"/>
        <label>1</label>
        <note>4Fe-4S-S-AdoMet</note>
    </ligand>
</feature>
<sequence>MKDKYGRPVTSLRISITENCNLNCFYCHNEGCLEGDRRMATQEIAKLVEYATDFGIKKIKFTGGEPLLRDDVENIIEKISQFSLEDISLTTNGTKLAYKAKNLKKAGLDRINISLDTLNEEKYEKITGSPLLDEVKKGIDSAIKAGLTPVKLNTILLKGTNKNEVEDLINFSASRGAILQLIELEKVLPENGAIYKKYHMDLNHIEERIRERAVGVKTRWLMQVRRKYILEGGEEVEIINPMHNSEFCSHCTRLRITSDGYLKPCLMRNDNLVDVLTPLREGNLDEVHNAYKEAIRRREPYY</sequence>
<dbReference type="GO" id="GO:0051539">
    <property type="term" value="F:4 iron, 4 sulfur cluster binding"/>
    <property type="evidence" value="ECO:0007669"/>
    <property type="project" value="UniProtKB-UniRule"/>
</dbReference>
<dbReference type="EC" id="4.1.99.22" evidence="11"/>
<dbReference type="Gene3D" id="3.20.20.70">
    <property type="entry name" value="Aldolase class I"/>
    <property type="match status" value="1"/>
</dbReference>
<name>A0A133UA75_9EURY</name>
<organism evidence="13 14">
    <name type="scientific">candidate division MSBL1 archaeon SCGC-AAA259A05</name>
    <dbReference type="NCBI Taxonomy" id="1698259"/>
    <lineage>
        <taxon>Archaea</taxon>
        <taxon>Methanobacteriati</taxon>
        <taxon>Methanobacteriota</taxon>
        <taxon>candidate division MSBL1</taxon>
    </lineage>
</organism>
<feature type="binding site" evidence="11">
    <location>
        <position position="248"/>
    </location>
    <ligand>
        <name>[4Fe-4S] cluster</name>
        <dbReference type="ChEBI" id="CHEBI:49883"/>
        <label>2</label>
        <note>4Fe-4S-substrate</note>
    </ligand>
</feature>
<feature type="binding site" evidence="11">
    <location>
        <position position="26"/>
    </location>
    <ligand>
        <name>S-adenosyl-L-methionine</name>
        <dbReference type="ChEBI" id="CHEBI:59789"/>
    </ligand>
</feature>
<keyword evidence="5 11" id="KW-0408">Iron</keyword>
<dbReference type="NCBIfam" id="NF001199">
    <property type="entry name" value="PRK00164.2-1"/>
    <property type="match status" value="1"/>
</dbReference>
<comment type="catalytic activity">
    <reaction evidence="10 11">
        <text>GTP + AH2 + S-adenosyl-L-methionine = (8S)-3',8-cyclo-7,8-dihydroguanosine 5'-triphosphate + 5'-deoxyadenosine + L-methionine + A + H(+)</text>
        <dbReference type="Rhea" id="RHEA:49576"/>
        <dbReference type="ChEBI" id="CHEBI:13193"/>
        <dbReference type="ChEBI" id="CHEBI:15378"/>
        <dbReference type="ChEBI" id="CHEBI:17319"/>
        <dbReference type="ChEBI" id="CHEBI:17499"/>
        <dbReference type="ChEBI" id="CHEBI:37565"/>
        <dbReference type="ChEBI" id="CHEBI:57844"/>
        <dbReference type="ChEBI" id="CHEBI:59789"/>
        <dbReference type="ChEBI" id="CHEBI:131766"/>
        <dbReference type="EC" id="4.1.99.22"/>
    </reaction>
</comment>
<keyword evidence="2 11" id="KW-0949">S-adenosyl-L-methionine</keyword>
<dbReference type="SFLD" id="SFLDG01383">
    <property type="entry name" value="cyclic_pyranopterin_phosphate"/>
    <property type="match status" value="1"/>
</dbReference>
<protein>
    <recommendedName>
        <fullName evidence="11">Probable GTP 3',8-cyclase</fullName>
        <ecNumber evidence="11">4.1.99.22</ecNumber>
    </recommendedName>
    <alternativeName>
        <fullName evidence="11">Molybdenum cofactor biosynthesis protein A</fullName>
    </alternativeName>
</protein>
<dbReference type="InterPro" id="IPR040064">
    <property type="entry name" value="MoaA-like"/>
</dbReference>
<evidence type="ECO:0000256" key="6">
    <source>
        <dbReference type="ARBA" id="ARBA00023014"/>
    </source>
</evidence>
<feature type="binding site" evidence="11">
    <location>
        <position position="251"/>
    </location>
    <ligand>
        <name>[4Fe-4S] cluster</name>
        <dbReference type="ChEBI" id="CHEBI:49883"/>
        <label>2</label>
        <note>4Fe-4S-substrate</note>
    </ligand>
</feature>
<dbReference type="AlphaFoldDB" id="A0A133UA75"/>
<feature type="binding site" evidence="11">
    <location>
        <position position="60"/>
    </location>
    <ligand>
        <name>GTP</name>
        <dbReference type="ChEBI" id="CHEBI:37565"/>
    </ligand>
</feature>
<dbReference type="GO" id="GO:0006777">
    <property type="term" value="P:Mo-molybdopterin cofactor biosynthetic process"/>
    <property type="evidence" value="ECO:0007669"/>
    <property type="project" value="UniProtKB-UniRule"/>
</dbReference>
<evidence type="ECO:0000313" key="13">
    <source>
        <dbReference type="EMBL" id="KXA91107.1"/>
    </source>
</evidence>
<comment type="cofactor">
    <cofactor evidence="11">
        <name>[4Fe-4S] cluster</name>
        <dbReference type="ChEBI" id="CHEBI:49883"/>
    </cofactor>
    <text evidence="11">Binds 2 [4Fe-4S] clusters. Binds 1 [4Fe-4S] cluster coordinated with 3 cysteines and an exchangeable S-adenosyl-L-methionine and 1 [4Fe-4S] cluster coordinated with 3 cysteines and the GTP-derived substrate.</text>
</comment>
<dbReference type="InterPro" id="IPR010505">
    <property type="entry name" value="MoaA_twitch"/>
</dbReference>
<dbReference type="InterPro" id="IPR013785">
    <property type="entry name" value="Aldolase_TIM"/>
</dbReference>
<dbReference type="UniPathway" id="UPA00344"/>
<evidence type="ECO:0000256" key="7">
    <source>
        <dbReference type="ARBA" id="ARBA00023134"/>
    </source>
</evidence>
<keyword evidence="9 11" id="KW-0456">Lyase</keyword>
<comment type="pathway">
    <text evidence="11">Cofactor biosynthesis; molybdopterin biosynthesis.</text>
</comment>
<keyword evidence="3 11" id="KW-0479">Metal-binding</keyword>
<evidence type="ECO:0000256" key="11">
    <source>
        <dbReference type="HAMAP-Rule" id="MF_01225"/>
    </source>
</evidence>
<feature type="binding site" evidence="11">
    <location>
        <position position="20"/>
    </location>
    <ligand>
        <name>[4Fe-4S] cluster</name>
        <dbReference type="ChEBI" id="CHEBI:49883"/>
        <label>1</label>
        <note>4Fe-4S-S-AdoMet</note>
    </ligand>
</feature>
<dbReference type="EMBL" id="LHXJ01000021">
    <property type="protein sequence ID" value="KXA91107.1"/>
    <property type="molecule type" value="Genomic_DNA"/>
</dbReference>
<dbReference type="InterPro" id="IPR050105">
    <property type="entry name" value="MoCo_biosynth_MoaA/MoaC"/>
</dbReference>
<accession>A0A133UA75</accession>
<feature type="binding site" evidence="11">
    <location>
        <position position="24"/>
    </location>
    <ligand>
        <name>[4Fe-4S] cluster</name>
        <dbReference type="ChEBI" id="CHEBI:49883"/>
        <label>1</label>
        <note>4Fe-4S-S-AdoMet</note>
    </ligand>
</feature>
<evidence type="ECO:0000256" key="2">
    <source>
        <dbReference type="ARBA" id="ARBA00022691"/>
    </source>
</evidence>
<dbReference type="SMART" id="SM00729">
    <property type="entry name" value="Elp3"/>
    <property type="match status" value="1"/>
</dbReference>
<comment type="similarity">
    <text evidence="11">Belongs to the radical SAM superfamily. MoaA family.</text>
</comment>
<feature type="binding site" evidence="11">
    <location>
        <position position="151"/>
    </location>
    <ligand>
        <name>GTP</name>
        <dbReference type="ChEBI" id="CHEBI:37565"/>
    </ligand>
</feature>
<keyword evidence="1 11" id="KW-0004">4Fe-4S</keyword>
<evidence type="ECO:0000256" key="4">
    <source>
        <dbReference type="ARBA" id="ARBA00022741"/>
    </source>
</evidence>
<feature type="binding site" evidence="11">
    <location>
        <begin position="253"/>
        <end position="255"/>
    </location>
    <ligand>
        <name>GTP</name>
        <dbReference type="ChEBI" id="CHEBI:37565"/>
    </ligand>
</feature>
<feature type="binding site" evidence="11">
    <location>
        <position position="13"/>
    </location>
    <ligand>
        <name>GTP</name>
        <dbReference type="ChEBI" id="CHEBI:37565"/>
    </ligand>
</feature>
<keyword evidence="8 11" id="KW-0501">Molybdenum cofactor biosynthesis</keyword>
<dbReference type="CDD" id="cd21117">
    <property type="entry name" value="Twitch_MoaA"/>
    <property type="match status" value="1"/>
</dbReference>
<dbReference type="PROSITE" id="PS01305">
    <property type="entry name" value="MOAA_NIFB_PQQE"/>
    <property type="match status" value="1"/>
</dbReference>
<feature type="domain" description="Radical SAM core" evidence="12">
    <location>
        <begin position="4"/>
        <end position="234"/>
    </location>
</feature>
<dbReference type="SFLD" id="SFLDS00029">
    <property type="entry name" value="Radical_SAM"/>
    <property type="match status" value="1"/>
</dbReference>
<dbReference type="GO" id="GO:1904047">
    <property type="term" value="F:S-adenosyl-L-methionine binding"/>
    <property type="evidence" value="ECO:0007669"/>
    <property type="project" value="UniProtKB-UniRule"/>
</dbReference>
<dbReference type="GO" id="GO:0005525">
    <property type="term" value="F:GTP binding"/>
    <property type="evidence" value="ECO:0007669"/>
    <property type="project" value="UniProtKB-UniRule"/>
</dbReference>
<dbReference type="InterPro" id="IPR006638">
    <property type="entry name" value="Elp3/MiaA/NifB-like_rSAM"/>
</dbReference>
<dbReference type="PANTHER" id="PTHR22960:SF0">
    <property type="entry name" value="MOLYBDENUM COFACTOR BIOSYNTHESIS PROTEIN 1"/>
    <property type="match status" value="1"/>
</dbReference>
<dbReference type="PATRIC" id="fig|1698259.3.peg.619"/>
<evidence type="ECO:0000256" key="5">
    <source>
        <dbReference type="ARBA" id="ARBA00023004"/>
    </source>
</evidence>
<keyword evidence="4 11" id="KW-0547">Nucleotide-binding</keyword>
<dbReference type="InterPro" id="IPR000385">
    <property type="entry name" value="MoaA_NifB_PqqE_Fe-S-bd_CS"/>
</dbReference>
<dbReference type="InterPro" id="IPR013485">
    <property type="entry name" value="MoaA_arc"/>
</dbReference>
<gene>
    <name evidence="11" type="primary">moaA</name>
    <name evidence="13" type="ORF">AKJ57_02480</name>
</gene>
<dbReference type="PROSITE" id="PS51918">
    <property type="entry name" value="RADICAL_SAM"/>
    <property type="match status" value="1"/>
</dbReference>
<keyword evidence="7 11" id="KW-0342">GTP-binding</keyword>
<evidence type="ECO:0000259" key="12">
    <source>
        <dbReference type="PROSITE" id="PS51918"/>
    </source>
</evidence>
<dbReference type="HAMAP" id="MF_01225_A">
    <property type="entry name" value="MoaA_A"/>
    <property type="match status" value="1"/>
</dbReference>
<reference evidence="13 14" key="1">
    <citation type="journal article" date="2016" name="Sci. Rep.">
        <title>Metabolic traits of an uncultured archaeal lineage -MSBL1- from brine pools of the Red Sea.</title>
        <authorList>
            <person name="Mwirichia R."/>
            <person name="Alam I."/>
            <person name="Rashid M."/>
            <person name="Vinu M."/>
            <person name="Ba-Alawi W."/>
            <person name="Anthony Kamau A."/>
            <person name="Kamanda Ngugi D."/>
            <person name="Goker M."/>
            <person name="Klenk H.P."/>
            <person name="Bajic V."/>
            <person name="Stingl U."/>
        </authorList>
    </citation>
    <scope>NUCLEOTIDE SEQUENCE [LARGE SCALE GENOMIC DNA]</scope>
    <source>
        <strain evidence="13">SCGC-AAA259A05</strain>
    </source>
</reference>
<dbReference type="NCBIfam" id="TIGR02668">
    <property type="entry name" value="moaA_archaeal"/>
    <property type="match status" value="1"/>
</dbReference>
<feature type="binding site" evidence="11">
    <location>
        <position position="90"/>
    </location>
    <ligand>
        <name>GTP</name>
        <dbReference type="ChEBI" id="CHEBI:37565"/>
    </ligand>
</feature>
<feature type="binding site" evidence="11">
    <location>
        <position position="114"/>
    </location>
    <ligand>
        <name>S-adenosyl-L-methionine</name>
        <dbReference type="ChEBI" id="CHEBI:59789"/>
    </ligand>
</feature>
<dbReference type="Pfam" id="PF06463">
    <property type="entry name" value="Mob_synth_C"/>
    <property type="match status" value="1"/>
</dbReference>
<dbReference type="Proteomes" id="UP000070163">
    <property type="component" value="Unassembled WGS sequence"/>
</dbReference>
<dbReference type="InterPro" id="IPR007197">
    <property type="entry name" value="rSAM"/>
</dbReference>
<feature type="binding site" evidence="11">
    <location>
        <position position="64"/>
    </location>
    <ligand>
        <name>S-adenosyl-L-methionine</name>
        <dbReference type="ChEBI" id="CHEBI:59789"/>
    </ligand>
</feature>
<comment type="caution">
    <text evidence="13">The sequence shown here is derived from an EMBL/GenBank/DDBJ whole genome shotgun (WGS) entry which is preliminary data.</text>
</comment>
<dbReference type="PANTHER" id="PTHR22960">
    <property type="entry name" value="MOLYBDOPTERIN COFACTOR SYNTHESIS PROTEIN A"/>
    <property type="match status" value="1"/>
</dbReference>
<dbReference type="SFLD" id="SFLDG01386">
    <property type="entry name" value="main_SPASM_domain-containing"/>
    <property type="match status" value="1"/>
</dbReference>
<dbReference type="GO" id="GO:0061799">
    <property type="term" value="F:cyclic pyranopterin monophosphate synthase activity"/>
    <property type="evidence" value="ECO:0007669"/>
    <property type="project" value="TreeGrafter"/>
</dbReference>
<dbReference type="InterPro" id="IPR058240">
    <property type="entry name" value="rSAM_sf"/>
</dbReference>
<feature type="binding site" evidence="11">
    <location>
        <position position="265"/>
    </location>
    <ligand>
        <name>[4Fe-4S] cluster</name>
        <dbReference type="ChEBI" id="CHEBI:49883"/>
        <label>2</label>
        <note>4Fe-4S-substrate</note>
    </ligand>
</feature>
<proteinExistence type="inferred from homology"/>
<dbReference type="CDD" id="cd01335">
    <property type="entry name" value="Radical_SAM"/>
    <property type="match status" value="1"/>
</dbReference>
<evidence type="ECO:0000313" key="14">
    <source>
        <dbReference type="Proteomes" id="UP000070163"/>
    </source>
</evidence>
<evidence type="ECO:0000256" key="1">
    <source>
        <dbReference type="ARBA" id="ARBA00022485"/>
    </source>
</evidence>
<comment type="caution">
    <text evidence="11">Lacks conserved residue(s) required for the propagation of feature annotation.</text>
</comment>
<evidence type="ECO:0000256" key="9">
    <source>
        <dbReference type="ARBA" id="ARBA00023239"/>
    </source>
</evidence>
<dbReference type="SUPFAM" id="SSF102114">
    <property type="entry name" value="Radical SAM enzymes"/>
    <property type="match status" value="1"/>
</dbReference>
<keyword evidence="6 11" id="KW-0411">Iron-sulfur</keyword>
<evidence type="ECO:0000256" key="8">
    <source>
        <dbReference type="ARBA" id="ARBA00023150"/>
    </source>
</evidence>
<evidence type="ECO:0000256" key="10">
    <source>
        <dbReference type="ARBA" id="ARBA00048697"/>
    </source>
</evidence>
<dbReference type="GO" id="GO:0046872">
    <property type="term" value="F:metal ion binding"/>
    <property type="evidence" value="ECO:0007669"/>
    <property type="project" value="UniProtKB-KW"/>
</dbReference>
<dbReference type="SFLD" id="SFLDG01067">
    <property type="entry name" value="SPASM/twitch_domain_containing"/>
    <property type="match status" value="1"/>
</dbReference>
<dbReference type="GO" id="GO:0061798">
    <property type="term" value="F:GTP 3',8'-cyclase activity"/>
    <property type="evidence" value="ECO:0007669"/>
    <property type="project" value="UniProtKB-UniRule"/>
</dbReference>
<keyword evidence="14" id="KW-1185">Reference proteome</keyword>